<dbReference type="InterPro" id="IPR025322">
    <property type="entry name" value="PADRE_dom"/>
</dbReference>
<evidence type="ECO:0000313" key="1">
    <source>
        <dbReference type="EMBL" id="WJZ90970.1"/>
    </source>
</evidence>
<gene>
    <name evidence="1" type="ORF">VitviT2T_010083</name>
</gene>
<dbReference type="Pfam" id="PF14009">
    <property type="entry name" value="PADRE"/>
    <property type="match status" value="1"/>
</dbReference>
<accession>A0ABY9C7H9</accession>
<organism evidence="1 2">
    <name type="scientific">Vitis vinifera</name>
    <name type="common">Grape</name>
    <dbReference type="NCBI Taxonomy" id="29760"/>
    <lineage>
        <taxon>Eukaryota</taxon>
        <taxon>Viridiplantae</taxon>
        <taxon>Streptophyta</taxon>
        <taxon>Embryophyta</taxon>
        <taxon>Tracheophyta</taxon>
        <taxon>Spermatophyta</taxon>
        <taxon>Magnoliopsida</taxon>
        <taxon>eudicotyledons</taxon>
        <taxon>Gunneridae</taxon>
        <taxon>Pentapetalae</taxon>
        <taxon>rosids</taxon>
        <taxon>Vitales</taxon>
        <taxon>Vitaceae</taxon>
        <taxon>Viteae</taxon>
        <taxon>Vitis</taxon>
    </lineage>
</organism>
<protein>
    <submittedName>
        <fullName evidence="1">Uncharacterized protein</fullName>
    </submittedName>
</protein>
<keyword evidence="2" id="KW-1185">Reference proteome</keyword>
<dbReference type="PANTHER" id="PTHR33052">
    <property type="entry name" value="DUF4228 DOMAIN PROTEIN-RELATED"/>
    <property type="match status" value="1"/>
</dbReference>
<sequence length="274" mass="31647">MEDSMKEKGVLKLVHPGGFVEIHTEPITAAEVLRKNPRHSITRPDVFRNPWVVVQPEAVLTPGRVFFIVPNQTIYRLLKASGHCKQSAPLPQYDSPKATHDLCRFPKQISPLRAWAGITPKHQNPKQILQHQVRTMPRNGVMSSWDQDSDKNLRGHSLVEPWGREFGKHRHYHQEFEQEPLLESMGETTSYHAKENSSMINNCNVSQPKTKEGELKYRRRKQATMLKSCLRKQDSVRKALSPRVTFVLPNKDDTKCRKDTLFPKEYVFFISSDN</sequence>
<dbReference type="Proteomes" id="UP001227230">
    <property type="component" value="Chromosome 7"/>
</dbReference>
<dbReference type="EMBL" id="CP126654">
    <property type="protein sequence ID" value="WJZ90970.1"/>
    <property type="molecule type" value="Genomic_DNA"/>
</dbReference>
<evidence type="ECO:0000313" key="2">
    <source>
        <dbReference type="Proteomes" id="UP001227230"/>
    </source>
</evidence>
<reference evidence="1 2" key="1">
    <citation type="journal article" date="2023" name="Hortic Res">
        <title>The complete reference genome for grapevine (Vitis vinifera L.) genetics and breeding.</title>
        <authorList>
            <person name="Shi X."/>
            <person name="Cao S."/>
            <person name="Wang X."/>
            <person name="Huang S."/>
            <person name="Wang Y."/>
            <person name="Liu Z."/>
            <person name="Liu W."/>
            <person name="Leng X."/>
            <person name="Peng Y."/>
            <person name="Wang N."/>
            <person name="Wang Y."/>
            <person name="Ma Z."/>
            <person name="Xu X."/>
            <person name="Zhang F."/>
            <person name="Xue H."/>
            <person name="Zhong H."/>
            <person name="Wang Y."/>
            <person name="Zhang K."/>
            <person name="Velt A."/>
            <person name="Avia K."/>
            <person name="Holtgrawe D."/>
            <person name="Grimplet J."/>
            <person name="Matus J.T."/>
            <person name="Ware D."/>
            <person name="Wu X."/>
            <person name="Wang H."/>
            <person name="Liu C."/>
            <person name="Fang Y."/>
            <person name="Rustenholz C."/>
            <person name="Cheng Z."/>
            <person name="Xiao H."/>
            <person name="Zhou Y."/>
        </authorList>
    </citation>
    <scope>NUCLEOTIDE SEQUENCE [LARGE SCALE GENOMIC DNA]</scope>
    <source>
        <strain evidence="2">cv. Pinot noir / PN40024</strain>
        <tissue evidence="1">Leaf</tissue>
    </source>
</reference>
<name>A0ABY9C7H9_VITVI</name>
<proteinExistence type="predicted"/>